<dbReference type="EMBL" id="GL379848">
    <property type="protein sequence ID" value="EGT54873.1"/>
    <property type="molecule type" value="Genomic_DNA"/>
</dbReference>
<dbReference type="HOGENOM" id="CLU_073933_0_0_1"/>
<dbReference type="InterPro" id="IPR001810">
    <property type="entry name" value="F-box_dom"/>
</dbReference>
<organism evidence="3">
    <name type="scientific">Caenorhabditis brenneri</name>
    <name type="common">Nematode worm</name>
    <dbReference type="NCBI Taxonomy" id="135651"/>
    <lineage>
        <taxon>Eukaryota</taxon>
        <taxon>Metazoa</taxon>
        <taxon>Ecdysozoa</taxon>
        <taxon>Nematoda</taxon>
        <taxon>Chromadorea</taxon>
        <taxon>Rhabditida</taxon>
        <taxon>Rhabditina</taxon>
        <taxon>Rhabditomorpha</taxon>
        <taxon>Rhabditoidea</taxon>
        <taxon>Rhabditidae</taxon>
        <taxon>Peloderinae</taxon>
        <taxon>Caenorhabditis</taxon>
    </lineage>
</organism>
<dbReference type="Pfam" id="PF00646">
    <property type="entry name" value="F-box"/>
    <property type="match status" value="1"/>
</dbReference>
<dbReference type="Proteomes" id="UP000008068">
    <property type="component" value="Unassembled WGS sequence"/>
</dbReference>
<protein>
    <recommendedName>
        <fullName evidence="1">F-box domain-containing protein</fullName>
    </recommendedName>
</protein>
<proteinExistence type="predicted"/>
<name>G0N7V5_CAEBE</name>
<dbReference type="PANTHER" id="PTHR21503">
    <property type="entry name" value="F-BOX-CONTAINING HYPOTHETICAL PROTEIN C.ELEGANS"/>
    <property type="match status" value="1"/>
</dbReference>
<sequence>MTSFSLLRVPYVAQREILCNMTPFDLYFLSQSSKRAKRLVRHSPMKKFGIDLIINGKEKAGQLIIKHGNITYNFVVVSTQRYVDPGMFQIDEKDGDYYYLTFFDDVPTQMKVLMNYFHEVFEMKLSTVALAVLNKQTLKSIIDMITSRQPEIQDLKLQDIEGPGLDVTELLKKVRTVNKLWIDLKLKSGIEEWGVLLNVNRGITLTNANGVTAKLGFNCGNNSMFFLYVSD</sequence>
<evidence type="ECO:0000313" key="2">
    <source>
        <dbReference type="EMBL" id="EGT54873.1"/>
    </source>
</evidence>
<dbReference type="InParanoid" id="G0N7V5"/>
<evidence type="ECO:0000259" key="1">
    <source>
        <dbReference type="PROSITE" id="PS50181"/>
    </source>
</evidence>
<gene>
    <name evidence="2" type="ORF">CAEBREN_03324</name>
</gene>
<dbReference type="PROSITE" id="PS50181">
    <property type="entry name" value="FBOX"/>
    <property type="match status" value="1"/>
</dbReference>
<feature type="domain" description="F-box" evidence="1">
    <location>
        <begin position="3"/>
        <end position="52"/>
    </location>
</feature>
<evidence type="ECO:0000313" key="3">
    <source>
        <dbReference type="Proteomes" id="UP000008068"/>
    </source>
</evidence>
<keyword evidence="3" id="KW-1185">Reference proteome</keyword>
<dbReference type="OrthoDB" id="5883878at2759"/>
<dbReference type="AlphaFoldDB" id="G0N7V5"/>
<accession>G0N7V5</accession>
<reference evidence="3" key="1">
    <citation type="submission" date="2011-07" db="EMBL/GenBank/DDBJ databases">
        <authorList>
            <consortium name="Caenorhabditis brenneri Sequencing and Analysis Consortium"/>
            <person name="Wilson R.K."/>
        </authorList>
    </citation>
    <scope>NUCLEOTIDE SEQUENCE [LARGE SCALE GENOMIC DNA]</scope>
    <source>
        <strain evidence="3">PB2801</strain>
    </source>
</reference>